<protein>
    <recommendedName>
        <fullName evidence="3 6">Flagellar basal body rod protein FlgB</fullName>
    </recommendedName>
</protein>
<gene>
    <name evidence="8" type="ORF">BTW10_09410</name>
</gene>
<organism evidence="8 9">
    <name type="scientific">Chromohalobacter japonicus</name>
    <dbReference type="NCBI Taxonomy" id="223900"/>
    <lineage>
        <taxon>Bacteria</taxon>
        <taxon>Pseudomonadati</taxon>
        <taxon>Pseudomonadota</taxon>
        <taxon>Gammaproteobacteria</taxon>
        <taxon>Oceanospirillales</taxon>
        <taxon>Halomonadaceae</taxon>
        <taxon>Chromohalobacter</taxon>
    </lineage>
</organism>
<accession>A0A1Q8TC99</accession>
<evidence type="ECO:0000256" key="6">
    <source>
        <dbReference type="PIRNR" id="PIRNR002889"/>
    </source>
</evidence>
<dbReference type="NCBIfam" id="TIGR01396">
    <property type="entry name" value="FlgB"/>
    <property type="match status" value="1"/>
</dbReference>
<comment type="similarity">
    <text evidence="2 6">Belongs to the flagella basal body rod proteins family.</text>
</comment>
<dbReference type="RefSeq" id="WP_075369200.1">
    <property type="nucleotide sequence ID" value="NZ_MSDQ01000024.1"/>
</dbReference>
<name>A0A1Q8TC99_9GAMM</name>
<dbReference type="EMBL" id="MSDQ01000024">
    <property type="protein sequence ID" value="OLO11304.1"/>
    <property type="molecule type" value="Genomic_DNA"/>
</dbReference>
<evidence type="ECO:0000313" key="8">
    <source>
        <dbReference type="EMBL" id="OLO11304.1"/>
    </source>
</evidence>
<dbReference type="PIRSF" id="PIRSF002889">
    <property type="entry name" value="Rod_FlgB"/>
    <property type="match status" value="1"/>
</dbReference>
<evidence type="ECO:0000256" key="2">
    <source>
        <dbReference type="ARBA" id="ARBA00009677"/>
    </source>
</evidence>
<evidence type="ECO:0000313" key="9">
    <source>
        <dbReference type="Proteomes" id="UP000186806"/>
    </source>
</evidence>
<dbReference type="InterPro" id="IPR019776">
    <property type="entry name" value="Flagellar_basal_body_rod_CS"/>
</dbReference>
<sequence length="140" mass="15186">MIDKLSGYLDHHQEALSLRHERQKVLANNIANADTPNYKARDFDFSAELDRAMESGGSGREGGLSLATTSARHIPAQASGGGGVQDLLYRVPEQPSLDGNTVDMDRERAAFADNAARYQANTTILTSKIQGIKGAMQPER</sequence>
<keyword evidence="9" id="KW-1185">Reference proteome</keyword>
<proteinExistence type="inferred from homology"/>
<dbReference type="GO" id="GO:0071978">
    <property type="term" value="P:bacterial-type flagellum-dependent swarming motility"/>
    <property type="evidence" value="ECO:0007669"/>
    <property type="project" value="TreeGrafter"/>
</dbReference>
<evidence type="ECO:0000259" key="7">
    <source>
        <dbReference type="Pfam" id="PF00460"/>
    </source>
</evidence>
<dbReference type="InterPro" id="IPR006300">
    <property type="entry name" value="FlgB"/>
</dbReference>
<feature type="domain" description="Flagellar basal body rod protein N-terminal" evidence="7">
    <location>
        <begin position="9"/>
        <end position="39"/>
    </location>
</feature>
<dbReference type="GO" id="GO:0030694">
    <property type="term" value="C:bacterial-type flagellum basal body, rod"/>
    <property type="evidence" value="ECO:0007669"/>
    <property type="project" value="InterPro"/>
</dbReference>
<dbReference type="PANTHER" id="PTHR30435:SF12">
    <property type="entry name" value="FLAGELLAR BASAL BODY ROD PROTEIN FLGB"/>
    <property type="match status" value="1"/>
</dbReference>
<comment type="subcellular location">
    <subcellularLocation>
        <location evidence="1 6">Bacterial flagellum basal body</location>
    </subcellularLocation>
</comment>
<dbReference type="PANTHER" id="PTHR30435">
    <property type="entry name" value="FLAGELLAR PROTEIN"/>
    <property type="match status" value="1"/>
</dbReference>
<keyword evidence="8" id="KW-0969">Cilium</keyword>
<dbReference type="InterPro" id="IPR001444">
    <property type="entry name" value="Flag_bb_rod_N"/>
</dbReference>
<dbReference type="AlphaFoldDB" id="A0A1Q8TC99"/>
<keyword evidence="8" id="KW-0282">Flagellum</keyword>
<dbReference type="STRING" id="223900.GCA_000821045_01120"/>
<dbReference type="PROSITE" id="PS00588">
    <property type="entry name" value="FLAGELLA_BB_ROD"/>
    <property type="match status" value="1"/>
</dbReference>
<comment type="subunit">
    <text evidence="6">The basal body constitutes a major portion of the flagellar organelle and consists of a number of rings mounted on a central rod.</text>
</comment>
<evidence type="ECO:0000256" key="1">
    <source>
        <dbReference type="ARBA" id="ARBA00004117"/>
    </source>
</evidence>
<comment type="caution">
    <text evidence="8">The sequence shown here is derived from an EMBL/GenBank/DDBJ whole genome shotgun (WGS) entry which is preliminary data.</text>
</comment>
<evidence type="ECO:0000256" key="5">
    <source>
        <dbReference type="ARBA" id="ARBA00024934"/>
    </source>
</evidence>
<evidence type="ECO:0000256" key="3">
    <source>
        <dbReference type="ARBA" id="ARBA00014376"/>
    </source>
</evidence>
<keyword evidence="4 6" id="KW-0975">Bacterial flagellum</keyword>
<comment type="function">
    <text evidence="5 6">Structural component of flagellum, the bacterial motility apparatus. Part of the rod structure of flagellar basal body.</text>
</comment>
<evidence type="ECO:0000256" key="4">
    <source>
        <dbReference type="ARBA" id="ARBA00023143"/>
    </source>
</evidence>
<dbReference type="Pfam" id="PF00460">
    <property type="entry name" value="Flg_bb_rod"/>
    <property type="match status" value="1"/>
</dbReference>
<keyword evidence="8" id="KW-0966">Cell projection</keyword>
<reference evidence="8 9" key="1">
    <citation type="submission" date="2016-12" db="EMBL/GenBank/DDBJ databases">
        <title>Draft genome sequences of strains Salinicola socius SMB35, Salinicola sp. MH3R3-1 and Chromohalobacter sp. SMB17 from the Verkhnekamsk potash mining region of Russia.</title>
        <authorList>
            <person name="Mavrodi D.V."/>
            <person name="Olsson B.E."/>
            <person name="Korsakova E.S."/>
            <person name="Pyankova A."/>
            <person name="Mavrodi O.V."/>
            <person name="Plotnikova E.G."/>
        </authorList>
    </citation>
    <scope>NUCLEOTIDE SEQUENCE [LARGE SCALE GENOMIC DNA]</scope>
    <source>
        <strain evidence="8 9">SMB17</strain>
    </source>
</reference>
<dbReference type="Proteomes" id="UP000186806">
    <property type="component" value="Unassembled WGS sequence"/>
</dbReference>